<name>A0ABN8W247_9BACT</name>
<accession>A0ABN8W247</accession>
<keyword evidence="2" id="KW-1185">Reference proteome</keyword>
<gene>
    <name evidence="1" type="ORF">NSPWAT_2140</name>
</gene>
<evidence type="ECO:0000313" key="1">
    <source>
        <dbReference type="EMBL" id="CAI2718996.1"/>
    </source>
</evidence>
<reference evidence="1 2" key="1">
    <citation type="submission" date="2022-09" db="EMBL/GenBank/DDBJ databases">
        <authorList>
            <person name="Kop L."/>
        </authorList>
    </citation>
    <scope>NUCLEOTIDE SEQUENCE [LARGE SCALE GENOMIC DNA]</scope>
    <source>
        <strain evidence="1 2">347</strain>
    </source>
</reference>
<proteinExistence type="predicted"/>
<protein>
    <submittedName>
        <fullName evidence="1">Uncharacterized protein</fullName>
    </submittedName>
</protein>
<evidence type="ECO:0000313" key="2">
    <source>
        <dbReference type="Proteomes" id="UP001157733"/>
    </source>
</evidence>
<sequence length="279" mass="31695">MKNPKRVLGKILGKEADLAAFEASGESIELLVETLREVQKMRRLAQWLREHSGIEAALPPESFHKLLDLPEINFHETTDRNLDVQQHSLKDVRQPGDPVTVANLNTYLRELFRDLSSLSQSKTNDHGTLLLGPGISGDLVDRVNDYILRLRRLHWKGVGFLFTGFQARGIEKQFEALFPDARRAHPLRHHLKEVQWELGFYRRCLEINIRWAATGLDLFAVLRRDALHQTVENVGELGSGLWTVVYNGLQLKTTLPLAGIRLEDGHTLFNPESVPLHAA</sequence>
<dbReference type="EMBL" id="OX336137">
    <property type="protein sequence ID" value="CAI2718996.1"/>
    <property type="molecule type" value="Genomic_DNA"/>
</dbReference>
<dbReference type="Proteomes" id="UP001157733">
    <property type="component" value="Chromosome"/>
</dbReference>
<organism evidence="1 2">
    <name type="scientific">Nitrospina watsonii</name>
    <dbReference type="NCBI Taxonomy" id="1323948"/>
    <lineage>
        <taxon>Bacteria</taxon>
        <taxon>Pseudomonadati</taxon>
        <taxon>Nitrospinota/Tectimicrobiota group</taxon>
        <taxon>Nitrospinota</taxon>
        <taxon>Nitrospinia</taxon>
        <taxon>Nitrospinales</taxon>
        <taxon>Nitrospinaceae</taxon>
        <taxon>Nitrospina</taxon>
    </lineage>
</organism>
<dbReference type="RefSeq" id="WP_282011857.1">
    <property type="nucleotide sequence ID" value="NZ_OX336137.1"/>
</dbReference>